<accession>A0ABN2B364</accession>
<dbReference type="RefSeq" id="WP_344505306.1">
    <property type="nucleotide sequence ID" value="NZ_BAAAQD010000012.1"/>
</dbReference>
<dbReference type="Pfam" id="PF13378">
    <property type="entry name" value="MR_MLE_C"/>
    <property type="match status" value="1"/>
</dbReference>
<dbReference type="Gene3D" id="3.30.390.10">
    <property type="entry name" value="Enolase-like, N-terminal domain"/>
    <property type="match status" value="1"/>
</dbReference>
<dbReference type="SUPFAM" id="SSF51604">
    <property type="entry name" value="Enolase C-terminal domain-like"/>
    <property type="match status" value="1"/>
</dbReference>
<dbReference type="Gene3D" id="3.20.20.120">
    <property type="entry name" value="Enolase-like C-terminal domain"/>
    <property type="match status" value="1"/>
</dbReference>
<evidence type="ECO:0000256" key="1">
    <source>
        <dbReference type="ARBA" id="ARBA00001946"/>
    </source>
</evidence>
<comment type="cofactor">
    <cofactor evidence="1">
        <name>Mg(2+)</name>
        <dbReference type="ChEBI" id="CHEBI:18420"/>
    </cofactor>
</comment>
<dbReference type="SUPFAM" id="SSF54826">
    <property type="entry name" value="Enolase N-terminal domain-like"/>
    <property type="match status" value="1"/>
</dbReference>
<dbReference type="InterPro" id="IPR029017">
    <property type="entry name" value="Enolase-like_N"/>
</dbReference>
<organism evidence="5 6">
    <name type="scientific">Dactylosporangium maewongense</name>
    <dbReference type="NCBI Taxonomy" id="634393"/>
    <lineage>
        <taxon>Bacteria</taxon>
        <taxon>Bacillati</taxon>
        <taxon>Actinomycetota</taxon>
        <taxon>Actinomycetes</taxon>
        <taxon>Micromonosporales</taxon>
        <taxon>Micromonosporaceae</taxon>
        <taxon>Dactylosporangium</taxon>
    </lineage>
</organism>
<dbReference type="SMART" id="SM00922">
    <property type="entry name" value="MR_MLE"/>
    <property type="match status" value="1"/>
</dbReference>
<evidence type="ECO:0000313" key="6">
    <source>
        <dbReference type="Proteomes" id="UP001501470"/>
    </source>
</evidence>
<evidence type="ECO:0000259" key="4">
    <source>
        <dbReference type="SMART" id="SM00922"/>
    </source>
</evidence>
<dbReference type="InterPro" id="IPR013341">
    <property type="entry name" value="Mandelate_racemase_N_dom"/>
</dbReference>
<evidence type="ECO:0000256" key="2">
    <source>
        <dbReference type="ARBA" id="ARBA00022723"/>
    </source>
</evidence>
<dbReference type="PANTHER" id="PTHR13794:SF58">
    <property type="entry name" value="MITOCHONDRIAL ENOLASE SUPERFAMILY MEMBER 1"/>
    <property type="match status" value="1"/>
</dbReference>
<keyword evidence="3" id="KW-0460">Magnesium</keyword>
<dbReference type="EMBL" id="BAAAQD010000012">
    <property type="protein sequence ID" value="GAA1531944.1"/>
    <property type="molecule type" value="Genomic_DNA"/>
</dbReference>
<dbReference type="InterPro" id="IPR046945">
    <property type="entry name" value="RHMD-like"/>
</dbReference>
<evidence type="ECO:0000256" key="3">
    <source>
        <dbReference type="ARBA" id="ARBA00022842"/>
    </source>
</evidence>
<dbReference type="PANTHER" id="PTHR13794">
    <property type="entry name" value="ENOLASE SUPERFAMILY, MANDELATE RACEMASE"/>
    <property type="match status" value="1"/>
</dbReference>
<dbReference type="InterPro" id="IPR029065">
    <property type="entry name" value="Enolase_C-like"/>
</dbReference>
<dbReference type="SFLD" id="SFLDS00001">
    <property type="entry name" value="Enolase"/>
    <property type="match status" value="1"/>
</dbReference>
<comment type="caution">
    <text evidence="5">The sequence shown here is derived from an EMBL/GenBank/DDBJ whole genome shotgun (WGS) entry which is preliminary data.</text>
</comment>
<dbReference type="SFLD" id="SFLDG00179">
    <property type="entry name" value="mandelate_racemase"/>
    <property type="match status" value="1"/>
</dbReference>
<gene>
    <name evidence="5" type="ORF">GCM10009827_057150</name>
</gene>
<proteinExistence type="predicted"/>
<protein>
    <submittedName>
        <fullName evidence="5">Mandelate racemase/muconate lactonizing enzyme family protein</fullName>
    </submittedName>
</protein>
<dbReference type="InterPro" id="IPR036849">
    <property type="entry name" value="Enolase-like_C_sf"/>
</dbReference>
<dbReference type="CDD" id="cd03316">
    <property type="entry name" value="MR_like"/>
    <property type="match status" value="1"/>
</dbReference>
<reference evidence="5 6" key="1">
    <citation type="journal article" date="2019" name="Int. J. Syst. Evol. Microbiol.">
        <title>The Global Catalogue of Microorganisms (GCM) 10K type strain sequencing project: providing services to taxonomists for standard genome sequencing and annotation.</title>
        <authorList>
            <consortium name="The Broad Institute Genomics Platform"/>
            <consortium name="The Broad Institute Genome Sequencing Center for Infectious Disease"/>
            <person name="Wu L."/>
            <person name="Ma J."/>
        </authorList>
    </citation>
    <scope>NUCLEOTIDE SEQUENCE [LARGE SCALE GENOMIC DNA]</scope>
    <source>
        <strain evidence="5 6">JCM 15933</strain>
    </source>
</reference>
<keyword evidence="6" id="KW-1185">Reference proteome</keyword>
<name>A0ABN2B364_9ACTN</name>
<dbReference type="Pfam" id="PF02746">
    <property type="entry name" value="MR_MLE_N"/>
    <property type="match status" value="1"/>
</dbReference>
<dbReference type="InterPro" id="IPR013342">
    <property type="entry name" value="Mandelate_racemase_C"/>
</dbReference>
<sequence length="371" mass="39501">MRVTAAEVLHVRAPLTVAAGPAGVFNRHRETLLLKLSTSDGTVGWGETYALPGTRDLLAMLAADLVGAPVTHAWPRRPGLDEVGAALALSAVDIAWHDLLGRTLGVPVHTLLGGARRERVPAYASGFLYQEGRHPADAWPDEAARLHERGFRAMKVRMGGYPPVEELALLEQLRATLPGDVMLMVDAWGAYSAPTAVRVGRRLADLGVAWFEEPTPLTRPELTAQLAVPVAGGEMGRTPSEFARLLDHRTFDVIQPDAAICGGLAAARFVGELAALHEIACVPHTWNGAVMAAATLHLAAVLPPAARTGDGTWPGGDVSGPMLEYDTSENPFIRDILRVPPSLVDGCFAVPDSPGLGIEIDETTLSQYRIA</sequence>
<feature type="domain" description="Mandelate racemase/muconate lactonizing enzyme C-terminal" evidence="4">
    <location>
        <begin position="136"/>
        <end position="229"/>
    </location>
</feature>
<keyword evidence="2" id="KW-0479">Metal-binding</keyword>
<evidence type="ECO:0000313" key="5">
    <source>
        <dbReference type="EMBL" id="GAA1531944.1"/>
    </source>
</evidence>
<dbReference type="Proteomes" id="UP001501470">
    <property type="component" value="Unassembled WGS sequence"/>
</dbReference>